<keyword evidence="3" id="KW-1185">Reference proteome</keyword>
<evidence type="ECO:0000313" key="3">
    <source>
        <dbReference type="Proteomes" id="UP001383192"/>
    </source>
</evidence>
<comment type="caution">
    <text evidence="2">The sequence shown here is derived from an EMBL/GenBank/DDBJ whole genome shotgun (WGS) entry which is preliminary data.</text>
</comment>
<organism evidence="2 3">
    <name type="scientific">Paramarasmius palmivorus</name>
    <dbReference type="NCBI Taxonomy" id="297713"/>
    <lineage>
        <taxon>Eukaryota</taxon>
        <taxon>Fungi</taxon>
        <taxon>Dikarya</taxon>
        <taxon>Basidiomycota</taxon>
        <taxon>Agaricomycotina</taxon>
        <taxon>Agaricomycetes</taxon>
        <taxon>Agaricomycetidae</taxon>
        <taxon>Agaricales</taxon>
        <taxon>Marasmiineae</taxon>
        <taxon>Marasmiaceae</taxon>
        <taxon>Paramarasmius</taxon>
    </lineage>
</organism>
<dbReference type="EMBL" id="JAYKXP010000021">
    <property type="protein sequence ID" value="KAK7047161.1"/>
    <property type="molecule type" value="Genomic_DNA"/>
</dbReference>
<proteinExistence type="predicted"/>
<protein>
    <recommendedName>
        <fullName evidence="1">F-box domain-containing protein</fullName>
    </recommendedName>
</protein>
<sequence>MDTMVPFMNVSPQHPLPIDSAPPHILRLPDELQLHIFATMVKTTQSSFSLLPSLRTCRAFRRLLEGEPSLWTLVRIDSTSFIIRSRILSEPGFSLVVPGVGRILELSGEQELSLTINLLSHDDRMRQLSLTPVMSILREKCFFRCKSITVRCSDFDHLFDISQNLIADEEDDYFPLLSLKSLVFWFTSPPGYQLDHPDGSDSEFWTPIEGWDCCSVPKLTAYGKATIPLLQSVIFHGVPLDYRCFCATRLTSLAISGVFKRSHPLTRSELRFALELNQRTLSTLHLGAGAIQTAKEWPEKRLPLSLPALTGLSIDYLHPDELRWAAENLHIPRLKGLVIRNFVKCNPELDAATRDGMCWRHPLAEGTLRAYVSAMDYWPLHQVTHLHMRYASIPDQRIAQLESHFEGREPWAEGTPTSSNFFYQFVSLRVLELYKPDNGVLTTLKYPARHIEVGQGQRIRIQFFPSLLRYRCVE</sequence>
<dbReference type="Pfam" id="PF12937">
    <property type="entry name" value="F-box-like"/>
    <property type="match status" value="1"/>
</dbReference>
<accession>A0AAW0D4R3</accession>
<dbReference type="InterPro" id="IPR036047">
    <property type="entry name" value="F-box-like_dom_sf"/>
</dbReference>
<reference evidence="2 3" key="1">
    <citation type="submission" date="2024-01" db="EMBL/GenBank/DDBJ databases">
        <title>A draft genome for a cacao thread blight-causing isolate of Paramarasmius palmivorus.</title>
        <authorList>
            <person name="Baruah I.K."/>
            <person name="Bukari Y."/>
            <person name="Amoako-Attah I."/>
            <person name="Meinhardt L.W."/>
            <person name="Bailey B.A."/>
            <person name="Cohen S.P."/>
        </authorList>
    </citation>
    <scope>NUCLEOTIDE SEQUENCE [LARGE SCALE GENOMIC DNA]</scope>
    <source>
        <strain evidence="2 3">GH-12</strain>
    </source>
</reference>
<evidence type="ECO:0000259" key="1">
    <source>
        <dbReference type="Pfam" id="PF12937"/>
    </source>
</evidence>
<dbReference type="Proteomes" id="UP001383192">
    <property type="component" value="Unassembled WGS sequence"/>
</dbReference>
<evidence type="ECO:0000313" key="2">
    <source>
        <dbReference type="EMBL" id="KAK7047161.1"/>
    </source>
</evidence>
<name>A0AAW0D4R3_9AGAR</name>
<gene>
    <name evidence="2" type="ORF">VNI00_006827</name>
</gene>
<dbReference type="AlphaFoldDB" id="A0AAW0D4R3"/>
<dbReference type="InterPro" id="IPR001810">
    <property type="entry name" value="F-box_dom"/>
</dbReference>
<dbReference type="SUPFAM" id="SSF81383">
    <property type="entry name" value="F-box domain"/>
    <property type="match status" value="1"/>
</dbReference>
<feature type="domain" description="F-box" evidence="1">
    <location>
        <begin position="25"/>
        <end position="72"/>
    </location>
</feature>